<dbReference type="GO" id="GO:0005634">
    <property type="term" value="C:nucleus"/>
    <property type="evidence" value="ECO:0007669"/>
    <property type="project" value="TreeGrafter"/>
</dbReference>
<accession>A0A6J3KRS9</accession>
<feature type="region of interest" description="Disordered" evidence="1">
    <location>
        <begin position="434"/>
        <end position="478"/>
    </location>
</feature>
<feature type="compositionally biased region" description="Basic residues" evidence="1">
    <location>
        <begin position="291"/>
        <end position="300"/>
    </location>
</feature>
<evidence type="ECO:0000313" key="2">
    <source>
        <dbReference type="Proteomes" id="UP000504631"/>
    </source>
</evidence>
<dbReference type="RefSeq" id="XP_033356068.1">
    <property type="nucleotide sequence ID" value="XM_033500177.1"/>
</dbReference>
<evidence type="ECO:0000256" key="1">
    <source>
        <dbReference type="SAM" id="MobiDB-lite"/>
    </source>
</evidence>
<proteinExistence type="predicted"/>
<feature type="region of interest" description="Disordered" evidence="1">
    <location>
        <begin position="194"/>
        <end position="357"/>
    </location>
</feature>
<dbReference type="Proteomes" id="UP000504631">
    <property type="component" value="Unplaced"/>
</dbReference>
<organism evidence="2 3">
    <name type="scientific">Bombus vosnesenskii</name>
    <dbReference type="NCBI Taxonomy" id="207650"/>
    <lineage>
        <taxon>Eukaryota</taxon>
        <taxon>Metazoa</taxon>
        <taxon>Ecdysozoa</taxon>
        <taxon>Arthropoda</taxon>
        <taxon>Hexapoda</taxon>
        <taxon>Insecta</taxon>
        <taxon>Pterygota</taxon>
        <taxon>Neoptera</taxon>
        <taxon>Endopterygota</taxon>
        <taxon>Hymenoptera</taxon>
        <taxon>Apocrita</taxon>
        <taxon>Aculeata</taxon>
        <taxon>Apoidea</taxon>
        <taxon>Anthophila</taxon>
        <taxon>Apidae</taxon>
        <taxon>Bombus</taxon>
        <taxon>Pyrobombus</taxon>
    </lineage>
</organism>
<dbReference type="PANTHER" id="PTHR15410:SF2">
    <property type="entry name" value="HIRA-INTERACTING PROTEIN 3"/>
    <property type="match status" value="1"/>
</dbReference>
<protein>
    <submittedName>
        <fullName evidence="3">Claspin-like isoform X2</fullName>
    </submittedName>
</protein>
<feature type="compositionally biased region" description="Basic and acidic residues" evidence="1">
    <location>
        <begin position="317"/>
        <end position="337"/>
    </location>
</feature>
<feature type="compositionally biased region" description="Basic and acidic residues" evidence="1">
    <location>
        <begin position="28"/>
        <end position="38"/>
    </location>
</feature>
<reference evidence="3" key="1">
    <citation type="submission" date="2025-08" db="UniProtKB">
        <authorList>
            <consortium name="RefSeq"/>
        </authorList>
    </citation>
    <scope>IDENTIFICATION</scope>
    <source>
        <tissue evidence="3">Muscle</tissue>
    </source>
</reference>
<dbReference type="InterPro" id="IPR037647">
    <property type="entry name" value="HIRIP3"/>
</dbReference>
<feature type="compositionally biased region" description="Basic and acidic residues" evidence="1">
    <location>
        <begin position="238"/>
        <end position="252"/>
    </location>
</feature>
<feature type="compositionally biased region" description="Basic and acidic residues" evidence="1">
    <location>
        <begin position="1"/>
        <end position="12"/>
    </location>
</feature>
<feature type="compositionally biased region" description="Basic and acidic residues" evidence="1">
    <location>
        <begin position="445"/>
        <end position="464"/>
    </location>
</feature>
<keyword evidence="2" id="KW-1185">Reference proteome</keyword>
<dbReference type="PANTHER" id="PTHR15410">
    <property type="entry name" value="HIRA-INTERACTING PROTEIN 3"/>
    <property type="match status" value="1"/>
</dbReference>
<feature type="region of interest" description="Disordered" evidence="1">
    <location>
        <begin position="1"/>
        <end position="49"/>
    </location>
</feature>
<feature type="compositionally biased region" description="Basic and acidic residues" evidence="1">
    <location>
        <begin position="346"/>
        <end position="357"/>
    </location>
</feature>
<name>A0A6J3KRS9_9HYME</name>
<evidence type="ECO:0000313" key="3">
    <source>
        <dbReference type="RefSeq" id="XP_033356068.1"/>
    </source>
</evidence>
<dbReference type="GeneID" id="117236845"/>
<gene>
    <name evidence="3" type="primary">LOC117236845</name>
</gene>
<sequence>MIESDQSDKETQDEIPPSKISDNPVDTTELRQKRLREETSEEEKLDLPSKKLCTSIDEKISENISEANGTAEEVKENSKNINIDDKKDKINLVSDENKNESAKESHVGVSDIKNNEISITNDIANKKENESNILTDIKQQGNIHLETISNFNTNNAIIEEKTEVEEENNVKSKKKNKRFQIEDAEVVEGLELSVECASDKESSSSSESESGKDKQLKPKTIIVKAKPNDSELDVSSSEADKSDSQETLEIKPKQIGKKEKKRDYSPKTKKKLKKTGANKKFTKSTTESKKGGGRARKKVKKPVENMDGEDENSNITEDLKSEENTFDRKSVKSKSENESDSEDDSQNEKSKTKKSEDNRRIQLLKKYIRLAGIHVKSYNDLWTNCKSNTAKVRCLRELLAKNGINGRPTIEKCKKAKEKNESLKDVAELNTSNIISEGRVTRAQRNKESTKTPETPTKHREARSSFKRVLTVVDSDSE</sequence>
<feature type="compositionally biased region" description="Basic residues" evidence="1">
    <location>
        <begin position="267"/>
        <end position="282"/>
    </location>
</feature>
<dbReference type="AlphaFoldDB" id="A0A6J3KRS9"/>